<protein>
    <submittedName>
        <fullName evidence="1">Uncharacterized protein</fullName>
    </submittedName>
</protein>
<proteinExistence type="predicted"/>
<keyword evidence="2" id="KW-1185">Reference proteome</keyword>
<dbReference type="EMBL" id="JAEPRB010000099">
    <property type="protein sequence ID" value="KAG2221823.1"/>
    <property type="molecule type" value="Genomic_DNA"/>
</dbReference>
<organism evidence="1 2">
    <name type="scientific">Circinella minor</name>
    <dbReference type="NCBI Taxonomy" id="1195481"/>
    <lineage>
        <taxon>Eukaryota</taxon>
        <taxon>Fungi</taxon>
        <taxon>Fungi incertae sedis</taxon>
        <taxon>Mucoromycota</taxon>
        <taxon>Mucoromycotina</taxon>
        <taxon>Mucoromycetes</taxon>
        <taxon>Mucorales</taxon>
        <taxon>Lichtheimiaceae</taxon>
        <taxon>Circinella</taxon>
    </lineage>
</organism>
<evidence type="ECO:0000313" key="2">
    <source>
        <dbReference type="Proteomes" id="UP000646827"/>
    </source>
</evidence>
<dbReference type="Proteomes" id="UP000646827">
    <property type="component" value="Unassembled WGS sequence"/>
</dbReference>
<reference evidence="1 2" key="1">
    <citation type="submission" date="2020-12" db="EMBL/GenBank/DDBJ databases">
        <title>Metabolic potential, ecology and presence of endohyphal bacteria is reflected in genomic diversity of Mucoromycotina.</title>
        <authorList>
            <person name="Muszewska A."/>
            <person name="Okrasinska A."/>
            <person name="Steczkiewicz K."/>
            <person name="Drgas O."/>
            <person name="Orlowska M."/>
            <person name="Perlinska-Lenart U."/>
            <person name="Aleksandrzak-Piekarczyk T."/>
            <person name="Szatraj K."/>
            <person name="Zielenkiewicz U."/>
            <person name="Pilsyk S."/>
            <person name="Malc E."/>
            <person name="Mieczkowski P."/>
            <person name="Kruszewska J.S."/>
            <person name="Biernat P."/>
            <person name="Pawlowska J."/>
        </authorList>
    </citation>
    <scope>NUCLEOTIDE SEQUENCE [LARGE SCALE GENOMIC DNA]</scope>
    <source>
        <strain evidence="1 2">CBS 142.35</strain>
    </source>
</reference>
<accession>A0A8H7S478</accession>
<dbReference type="AlphaFoldDB" id="A0A8H7S478"/>
<comment type="caution">
    <text evidence="1">The sequence shown here is derived from an EMBL/GenBank/DDBJ whole genome shotgun (WGS) entry which is preliminary data.</text>
</comment>
<sequence length="66" mass="8107">MQKRFHPSQRDLYWVEKTVGEILELYYYHYDINNKTEADLVLRRLWRVIEKCFDESNFYVISSGLS</sequence>
<evidence type="ECO:0000313" key="1">
    <source>
        <dbReference type="EMBL" id="KAG2221823.1"/>
    </source>
</evidence>
<name>A0A8H7S478_9FUNG</name>
<gene>
    <name evidence="1" type="ORF">INT45_013319</name>
</gene>